<name>A0A314YG06_PRUYE</name>
<reference evidence="19 20" key="1">
    <citation type="submission" date="2018-02" db="EMBL/GenBank/DDBJ databases">
        <title>Draft genome of wild Prunus yedoensis var. nudiflora.</title>
        <authorList>
            <person name="Baek S."/>
            <person name="Kim J.-H."/>
            <person name="Choi K."/>
            <person name="Kim G.-B."/>
            <person name="Cho A."/>
            <person name="Jang H."/>
            <person name="Shin C.-H."/>
            <person name="Yu H.-J."/>
            <person name="Mun J.-H."/>
        </authorList>
    </citation>
    <scope>NUCLEOTIDE SEQUENCE [LARGE SCALE GENOMIC DNA]</scope>
    <source>
        <strain evidence="20">cv. Jeju island</strain>
        <tissue evidence="19">Leaf</tissue>
    </source>
</reference>
<dbReference type="Pfam" id="PF00141">
    <property type="entry name" value="peroxidase"/>
    <property type="match status" value="1"/>
</dbReference>
<dbReference type="InterPro" id="IPR010255">
    <property type="entry name" value="Haem_peroxidase_sf"/>
</dbReference>
<dbReference type="OrthoDB" id="2113341at2759"/>
<feature type="disulfide bond" evidence="16">
    <location>
        <begin position="44"/>
        <end position="125"/>
    </location>
</feature>
<dbReference type="STRING" id="2094558.A0A314YG06"/>
<dbReference type="PROSITE" id="PS00435">
    <property type="entry name" value="PEROXIDASE_1"/>
    <property type="match status" value="1"/>
</dbReference>
<evidence type="ECO:0000256" key="15">
    <source>
        <dbReference type="PIRSR" id="PIRSR600823-4"/>
    </source>
</evidence>
<dbReference type="GO" id="GO:0005576">
    <property type="term" value="C:extracellular region"/>
    <property type="evidence" value="ECO:0007669"/>
    <property type="project" value="UniProtKB-SubCell"/>
</dbReference>
<dbReference type="GO" id="GO:0046872">
    <property type="term" value="F:metal ion binding"/>
    <property type="evidence" value="ECO:0007669"/>
    <property type="project" value="UniProtKB-UniRule"/>
</dbReference>
<feature type="binding site" evidence="14">
    <location>
        <position position="83"/>
    </location>
    <ligand>
        <name>Ca(2+)</name>
        <dbReference type="ChEBI" id="CHEBI:29108"/>
        <label>1</label>
    </ligand>
</feature>
<dbReference type="InterPro" id="IPR019794">
    <property type="entry name" value="Peroxidases_AS"/>
</dbReference>
<evidence type="ECO:0000256" key="13">
    <source>
        <dbReference type="PIRSR" id="PIRSR600823-1"/>
    </source>
</evidence>
<accession>A0A314YG06</accession>
<comment type="cofactor">
    <cofactor evidence="14 17">
        <name>heme b</name>
        <dbReference type="ChEBI" id="CHEBI:60344"/>
    </cofactor>
    <text evidence="14 17">Binds 1 heme b (iron(II)-protoporphyrin IX) group per subunit.</text>
</comment>
<feature type="disulfide bond" evidence="16">
    <location>
        <begin position="131"/>
        <end position="332"/>
    </location>
</feature>
<dbReference type="AlphaFoldDB" id="A0A314YG06"/>
<evidence type="ECO:0000256" key="14">
    <source>
        <dbReference type="PIRSR" id="PIRSR600823-3"/>
    </source>
</evidence>
<dbReference type="PROSITE" id="PS00436">
    <property type="entry name" value="PEROXIDASE_2"/>
    <property type="match status" value="1"/>
</dbReference>
<dbReference type="Proteomes" id="UP000250321">
    <property type="component" value="Unassembled WGS sequence"/>
</dbReference>
<evidence type="ECO:0000256" key="11">
    <source>
        <dbReference type="ARBA" id="ARBA00023157"/>
    </source>
</evidence>
<comment type="subcellular location">
    <subcellularLocation>
        <location evidence="17">Secreted</location>
    </subcellularLocation>
</comment>
<keyword evidence="17" id="KW-0732">Signal</keyword>
<feature type="binding site" evidence="14">
    <location>
        <position position="85"/>
    </location>
    <ligand>
        <name>Ca(2+)</name>
        <dbReference type="ChEBI" id="CHEBI:29108"/>
        <label>1</label>
    </ligand>
</feature>
<keyword evidence="6 17" id="KW-0575">Peroxidase</keyword>
<dbReference type="GO" id="GO:0042744">
    <property type="term" value="P:hydrogen peroxide catabolic process"/>
    <property type="evidence" value="ECO:0007669"/>
    <property type="project" value="UniProtKB-KW"/>
</dbReference>
<evidence type="ECO:0000256" key="12">
    <source>
        <dbReference type="ARBA" id="ARBA00023324"/>
    </source>
</evidence>
<dbReference type="PANTHER" id="PTHR31517">
    <property type="match status" value="1"/>
</dbReference>
<gene>
    <name evidence="19" type="ORF">Pyn_19346</name>
</gene>
<keyword evidence="12 17" id="KW-0376">Hydrogen peroxide</keyword>
<comment type="similarity">
    <text evidence="17">Belongs to the peroxidase family. Classical plant (class III) peroxidase subfamily.</text>
</comment>
<dbReference type="CDD" id="cd00693">
    <property type="entry name" value="secretory_peroxidase"/>
    <property type="match status" value="1"/>
</dbReference>
<organism evidence="19 20">
    <name type="scientific">Prunus yedoensis var. nudiflora</name>
    <dbReference type="NCBI Taxonomy" id="2094558"/>
    <lineage>
        <taxon>Eukaryota</taxon>
        <taxon>Viridiplantae</taxon>
        <taxon>Streptophyta</taxon>
        <taxon>Embryophyta</taxon>
        <taxon>Tracheophyta</taxon>
        <taxon>Spermatophyta</taxon>
        <taxon>Magnoliopsida</taxon>
        <taxon>eudicotyledons</taxon>
        <taxon>Gunneridae</taxon>
        <taxon>Pentapetalae</taxon>
        <taxon>rosids</taxon>
        <taxon>fabids</taxon>
        <taxon>Rosales</taxon>
        <taxon>Rosaceae</taxon>
        <taxon>Amygdaloideae</taxon>
        <taxon>Amygdaleae</taxon>
        <taxon>Prunus</taxon>
    </lineage>
</organism>
<dbReference type="EMBL" id="PJQY01001294">
    <property type="protein sequence ID" value="PQQ03981.1"/>
    <property type="molecule type" value="Genomic_DNA"/>
</dbReference>
<evidence type="ECO:0000259" key="18">
    <source>
        <dbReference type="PROSITE" id="PS50873"/>
    </source>
</evidence>
<comment type="catalytic activity">
    <reaction evidence="1 17">
        <text>2 a phenolic donor + H2O2 = 2 a phenolic radical donor + 2 H2O</text>
        <dbReference type="Rhea" id="RHEA:56136"/>
        <dbReference type="ChEBI" id="CHEBI:15377"/>
        <dbReference type="ChEBI" id="CHEBI:16240"/>
        <dbReference type="ChEBI" id="CHEBI:139520"/>
        <dbReference type="ChEBI" id="CHEBI:139521"/>
        <dbReference type="EC" id="1.11.1.7"/>
    </reaction>
</comment>
<evidence type="ECO:0000256" key="7">
    <source>
        <dbReference type="ARBA" id="ARBA00022617"/>
    </source>
</evidence>
<dbReference type="FunFam" id="1.10.420.10:FF:000001">
    <property type="entry name" value="Peroxidase"/>
    <property type="match status" value="1"/>
</dbReference>
<dbReference type="PRINTS" id="PR00461">
    <property type="entry name" value="PLPEROXIDASE"/>
</dbReference>
<feature type="binding site" evidence="14">
    <location>
        <position position="264"/>
    </location>
    <ligand>
        <name>Ca(2+)</name>
        <dbReference type="ChEBI" id="CHEBI:29108"/>
        <label>2</label>
    </ligand>
</feature>
<keyword evidence="10 14" id="KW-0408">Iron</keyword>
<dbReference type="EC" id="1.11.1.7" evidence="4 17"/>
<feature type="disulfide bond" evidence="16">
    <location>
        <begin position="77"/>
        <end position="82"/>
    </location>
</feature>
<comment type="function">
    <text evidence="2">Removal of H(2)O(2), oxidation of toxic reductants, biosynthesis and degradation of lignin, suberization, auxin catabolism, response to environmental stresses such as wounding, pathogen attack and oxidative stress. These functions might be dependent on each isozyme/isoform in each plant tissue.</text>
</comment>
<dbReference type="Gene3D" id="1.10.520.10">
    <property type="match status" value="1"/>
</dbReference>
<evidence type="ECO:0000256" key="1">
    <source>
        <dbReference type="ARBA" id="ARBA00000189"/>
    </source>
</evidence>
<evidence type="ECO:0000256" key="17">
    <source>
        <dbReference type="RuleBase" id="RU362060"/>
    </source>
</evidence>
<dbReference type="InterPro" id="IPR033905">
    <property type="entry name" value="Secretory_peroxidase"/>
</dbReference>
<feature type="binding site" evidence="14">
    <location>
        <position position="97"/>
    </location>
    <ligand>
        <name>Ca(2+)</name>
        <dbReference type="ChEBI" id="CHEBI:29108"/>
        <label>1</label>
    </ligand>
</feature>
<dbReference type="GO" id="GO:0140825">
    <property type="term" value="F:lactoperoxidase activity"/>
    <property type="evidence" value="ECO:0007669"/>
    <property type="project" value="UniProtKB-EC"/>
</dbReference>
<evidence type="ECO:0000256" key="3">
    <source>
        <dbReference type="ARBA" id="ARBA00006873"/>
    </source>
</evidence>
<evidence type="ECO:0000256" key="2">
    <source>
        <dbReference type="ARBA" id="ARBA00002322"/>
    </source>
</evidence>
<comment type="cofactor">
    <cofactor evidence="14 17">
        <name>Ca(2+)</name>
        <dbReference type="ChEBI" id="CHEBI:29108"/>
    </cofactor>
    <text evidence="14 17">Binds 2 calcium ions per subunit.</text>
</comment>
<feature type="site" description="Transition state stabilizer" evidence="15">
    <location>
        <position position="71"/>
    </location>
</feature>
<evidence type="ECO:0000256" key="9">
    <source>
        <dbReference type="ARBA" id="ARBA00023002"/>
    </source>
</evidence>
<dbReference type="InterPro" id="IPR002016">
    <property type="entry name" value="Haem_peroxidase"/>
</dbReference>
<feature type="domain" description="Plant heme peroxidase family profile" evidence="18">
    <location>
        <begin position="34"/>
        <end position="336"/>
    </location>
</feature>
<keyword evidence="8 14" id="KW-0479">Metal-binding</keyword>
<evidence type="ECO:0000313" key="20">
    <source>
        <dbReference type="Proteomes" id="UP000250321"/>
    </source>
</evidence>
<keyword evidence="14 17" id="KW-0106">Calcium</keyword>
<feature type="disulfide bond" evidence="16">
    <location>
        <begin position="210"/>
        <end position="242"/>
    </location>
</feature>
<feature type="binding site" evidence="14">
    <location>
        <position position="76"/>
    </location>
    <ligand>
        <name>Ca(2+)</name>
        <dbReference type="ChEBI" id="CHEBI:29108"/>
        <label>1</label>
    </ligand>
</feature>
<dbReference type="FunFam" id="1.10.520.10:FF:000008">
    <property type="entry name" value="Peroxidase"/>
    <property type="match status" value="1"/>
</dbReference>
<evidence type="ECO:0000256" key="6">
    <source>
        <dbReference type="ARBA" id="ARBA00022559"/>
    </source>
</evidence>
<proteinExistence type="inferred from homology"/>
<feature type="chain" id="PRO_5016193055" description="Peroxidase" evidence="17">
    <location>
        <begin position="25"/>
        <end position="340"/>
    </location>
</feature>
<dbReference type="PRINTS" id="PR00458">
    <property type="entry name" value="PEROXIDASE"/>
</dbReference>
<evidence type="ECO:0000256" key="10">
    <source>
        <dbReference type="ARBA" id="ARBA00023004"/>
    </source>
</evidence>
<dbReference type="Gene3D" id="1.10.420.10">
    <property type="entry name" value="Peroxidase, domain 2"/>
    <property type="match status" value="1"/>
</dbReference>
<keyword evidence="5 17" id="KW-0964">Secreted</keyword>
<feature type="binding site" evidence="14">
    <location>
        <position position="204"/>
    </location>
    <ligand>
        <name>Ca(2+)</name>
        <dbReference type="ChEBI" id="CHEBI:29108"/>
        <label>2</label>
    </ligand>
</feature>
<dbReference type="PANTHER" id="PTHR31517:SF17">
    <property type="entry name" value="PEROXIDASE 6"/>
    <property type="match status" value="1"/>
</dbReference>
<keyword evidence="7 17" id="KW-0349">Heme</keyword>
<dbReference type="InterPro" id="IPR000823">
    <property type="entry name" value="Peroxidase_pln"/>
</dbReference>
<feature type="binding site" description="axial binding residue" evidence="14">
    <location>
        <position position="203"/>
    </location>
    <ligand>
        <name>heme b</name>
        <dbReference type="ChEBI" id="CHEBI:60344"/>
    </ligand>
    <ligandPart>
        <name>Fe</name>
        <dbReference type="ChEBI" id="CHEBI:18248"/>
    </ligandPart>
</feature>
<comment type="similarity">
    <text evidence="3">Belongs to the peroxidase family. Ascorbate peroxidase subfamily.</text>
</comment>
<feature type="binding site" evidence="14">
    <location>
        <position position="81"/>
    </location>
    <ligand>
        <name>Ca(2+)</name>
        <dbReference type="ChEBI" id="CHEBI:29108"/>
        <label>1</label>
    </ligand>
</feature>
<feature type="binding site" evidence="14">
    <location>
        <position position="256"/>
    </location>
    <ligand>
        <name>Ca(2+)</name>
        <dbReference type="ChEBI" id="CHEBI:29108"/>
        <label>2</label>
    </ligand>
</feature>
<keyword evidence="11 16" id="KW-1015">Disulfide bond</keyword>
<evidence type="ECO:0000256" key="4">
    <source>
        <dbReference type="ARBA" id="ARBA00012313"/>
    </source>
</evidence>
<evidence type="ECO:0000313" key="19">
    <source>
        <dbReference type="EMBL" id="PQQ03981.1"/>
    </source>
</evidence>
<evidence type="ECO:0000256" key="16">
    <source>
        <dbReference type="PIRSR" id="PIRSR600823-5"/>
    </source>
</evidence>
<dbReference type="SUPFAM" id="SSF48113">
    <property type="entry name" value="Heme-dependent peroxidases"/>
    <property type="match status" value="1"/>
</dbReference>
<feature type="binding site" evidence="14">
    <location>
        <position position="259"/>
    </location>
    <ligand>
        <name>Ca(2+)</name>
        <dbReference type="ChEBI" id="CHEBI:29108"/>
        <label>2</label>
    </ligand>
</feature>
<feature type="active site" description="Proton acceptor" evidence="13">
    <location>
        <position position="75"/>
    </location>
</feature>
<dbReference type="GO" id="GO:0020037">
    <property type="term" value="F:heme binding"/>
    <property type="evidence" value="ECO:0007669"/>
    <property type="project" value="UniProtKB-UniRule"/>
</dbReference>
<evidence type="ECO:0000256" key="5">
    <source>
        <dbReference type="ARBA" id="ARBA00022525"/>
    </source>
</evidence>
<dbReference type="GO" id="GO:0006979">
    <property type="term" value="P:response to oxidative stress"/>
    <property type="evidence" value="ECO:0007669"/>
    <property type="project" value="UniProtKB-UniRule"/>
</dbReference>
<evidence type="ECO:0000256" key="8">
    <source>
        <dbReference type="ARBA" id="ARBA00022723"/>
    </source>
</evidence>
<sequence>MAFHFHSHSHSQFLLFFFLTAGLALLFPSTAEPHLTENYYEKTCPKFNDIVQQVVTDKQMATPTTAAAVLRLFFHDCVLEGCDASLLIASNSFNKAERDHDTNVNLPGDGFDTIARIKTSLELQCPGVVSCADIITAATRNLVNMVGGPHYRVSFGRKDGLVSRADRVDGHYAKTNMTLSEIINLFASKKLSVQDLVALSGAHTIGFSHCREFSNRIFNFSKTSDIDPTLNANFAKGLKNLCANYTSNPGMSAFNDVMTPGKFDNMYFRNLQRGLGLLITDQALMADERTKPLVDLYASDEKKFFEDFAQSMIKVSLMNVKTGKHGEVRRRCDAFNNLKT</sequence>
<comment type="caution">
    <text evidence="19">The sequence shown here is derived from an EMBL/GenBank/DDBJ whole genome shotgun (WGS) entry which is preliminary data.</text>
</comment>
<protein>
    <recommendedName>
        <fullName evidence="4 17">Peroxidase</fullName>
        <ecNumber evidence="4 17">1.11.1.7</ecNumber>
    </recommendedName>
</protein>
<feature type="signal peptide" evidence="17">
    <location>
        <begin position="1"/>
        <end position="24"/>
    </location>
</feature>
<dbReference type="PROSITE" id="PS50873">
    <property type="entry name" value="PEROXIDASE_4"/>
    <property type="match status" value="1"/>
</dbReference>
<keyword evidence="9 17" id="KW-0560">Oxidoreductase</keyword>
<keyword evidence="20" id="KW-1185">Reference proteome</keyword>
<dbReference type="InterPro" id="IPR019793">
    <property type="entry name" value="Peroxidases_heam-ligand_BS"/>
</dbReference>